<keyword evidence="5" id="KW-0378">Hydrolase</keyword>
<evidence type="ECO:0000313" key="10">
    <source>
        <dbReference type="Proteomes" id="UP000198217"/>
    </source>
</evidence>
<feature type="domain" description="GP-PDE" evidence="8">
    <location>
        <begin position="49"/>
        <end position="374"/>
    </location>
</feature>
<evidence type="ECO:0000256" key="2">
    <source>
        <dbReference type="ARBA" id="ARBA00012247"/>
    </source>
</evidence>
<dbReference type="PROSITE" id="PS51704">
    <property type="entry name" value="GP_PDE"/>
    <property type="match status" value="1"/>
</dbReference>
<dbReference type="GO" id="GO:0006629">
    <property type="term" value="P:lipid metabolic process"/>
    <property type="evidence" value="ECO:0007669"/>
    <property type="project" value="InterPro"/>
</dbReference>
<evidence type="ECO:0000256" key="1">
    <source>
        <dbReference type="ARBA" id="ARBA00007277"/>
    </source>
</evidence>
<feature type="chain" id="PRO_5039582480" description="glycerophosphodiester phosphodiesterase" evidence="7">
    <location>
        <begin position="32"/>
        <end position="380"/>
    </location>
</feature>
<dbReference type="AlphaFoldDB" id="A0A1C5KCU8"/>
<evidence type="ECO:0000256" key="5">
    <source>
        <dbReference type="ARBA" id="ARBA00022801"/>
    </source>
</evidence>
<accession>A0A1C5KCU8</accession>
<reference evidence="9 10" key="1">
    <citation type="submission" date="2016-06" db="EMBL/GenBank/DDBJ databases">
        <authorList>
            <person name="Kjaerup R.B."/>
            <person name="Dalgaard T.S."/>
            <person name="Juul-Madsen H.R."/>
        </authorList>
    </citation>
    <scope>NUCLEOTIDE SEQUENCE [LARGE SCALE GENOMIC DNA]</scope>
    <source>
        <strain evidence="9 10">DSM 43904</strain>
    </source>
</reference>
<organism evidence="9 10">
    <name type="scientific">Micromonospora echinaurantiaca</name>
    <dbReference type="NCBI Taxonomy" id="47857"/>
    <lineage>
        <taxon>Bacteria</taxon>
        <taxon>Bacillati</taxon>
        <taxon>Actinomycetota</taxon>
        <taxon>Actinomycetes</taxon>
        <taxon>Micromonosporales</taxon>
        <taxon>Micromonosporaceae</taxon>
        <taxon>Micromonospora</taxon>
    </lineage>
</organism>
<dbReference type="Pfam" id="PF03009">
    <property type="entry name" value="GDPD"/>
    <property type="match status" value="1"/>
</dbReference>
<dbReference type="RefSeq" id="WP_088997301.1">
    <property type="nucleotide sequence ID" value="NZ_LT607750.1"/>
</dbReference>
<evidence type="ECO:0000256" key="4">
    <source>
        <dbReference type="ARBA" id="ARBA00022798"/>
    </source>
</evidence>
<protein>
    <recommendedName>
        <fullName evidence="2">glycerophosphodiester phosphodiesterase</fullName>
        <ecNumber evidence="2">3.1.4.46</ecNumber>
    </recommendedName>
</protein>
<dbReference type="PANTHER" id="PTHR43620">
    <property type="entry name" value="GLYCEROPHOSPHORYL DIESTER PHOSPHODIESTERASE"/>
    <property type="match status" value="1"/>
</dbReference>
<dbReference type="GO" id="GO:0006071">
    <property type="term" value="P:glycerol metabolic process"/>
    <property type="evidence" value="ECO:0007669"/>
    <property type="project" value="UniProtKB-KW"/>
</dbReference>
<dbReference type="GO" id="GO:0008889">
    <property type="term" value="F:glycerophosphodiester phosphodiesterase activity"/>
    <property type="evidence" value="ECO:0007669"/>
    <property type="project" value="UniProtKB-EC"/>
</dbReference>
<comment type="catalytic activity">
    <reaction evidence="6">
        <text>a sn-glycero-3-phosphodiester + H2O = an alcohol + sn-glycerol 3-phosphate + H(+)</text>
        <dbReference type="Rhea" id="RHEA:12969"/>
        <dbReference type="ChEBI" id="CHEBI:15377"/>
        <dbReference type="ChEBI" id="CHEBI:15378"/>
        <dbReference type="ChEBI" id="CHEBI:30879"/>
        <dbReference type="ChEBI" id="CHEBI:57597"/>
        <dbReference type="ChEBI" id="CHEBI:83408"/>
        <dbReference type="EC" id="3.1.4.46"/>
    </reaction>
</comment>
<evidence type="ECO:0000256" key="6">
    <source>
        <dbReference type="ARBA" id="ARBA00047512"/>
    </source>
</evidence>
<evidence type="ECO:0000256" key="3">
    <source>
        <dbReference type="ARBA" id="ARBA00022729"/>
    </source>
</evidence>
<evidence type="ECO:0000313" key="9">
    <source>
        <dbReference type="EMBL" id="SCG80675.1"/>
    </source>
</evidence>
<comment type="similarity">
    <text evidence="1">Belongs to the glycerophosphoryl diester phosphodiesterase family.</text>
</comment>
<dbReference type="InterPro" id="IPR030395">
    <property type="entry name" value="GP_PDE_dom"/>
</dbReference>
<evidence type="ECO:0000259" key="8">
    <source>
        <dbReference type="PROSITE" id="PS51704"/>
    </source>
</evidence>
<dbReference type="EC" id="3.1.4.46" evidence="2"/>
<dbReference type="SUPFAM" id="SSF51695">
    <property type="entry name" value="PLC-like phosphodiesterases"/>
    <property type="match status" value="1"/>
</dbReference>
<dbReference type="Gene3D" id="3.20.20.190">
    <property type="entry name" value="Phosphatidylinositol (PI) phosphodiesterase"/>
    <property type="match status" value="1"/>
</dbReference>
<dbReference type="Proteomes" id="UP000198217">
    <property type="component" value="Chromosome I"/>
</dbReference>
<dbReference type="CDD" id="cd08602">
    <property type="entry name" value="GDPD_ScGlpQ1_like"/>
    <property type="match status" value="1"/>
</dbReference>
<proteinExistence type="inferred from homology"/>
<dbReference type="PANTHER" id="PTHR43620:SF7">
    <property type="entry name" value="GLYCEROPHOSPHODIESTER PHOSPHODIESTERASE GDPD5-RELATED"/>
    <property type="match status" value="1"/>
</dbReference>
<keyword evidence="10" id="KW-1185">Reference proteome</keyword>
<feature type="signal peptide" evidence="7">
    <location>
        <begin position="1"/>
        <end position="31"/>
    </location>
</feature>
<name>A0A1C5KCU8_9ACTN</name>
<keyword evidence="4" id="KW-0319">Glycerol metabolism</keyword>
<dbReference type="InterPro" id="IPR017946">
    <property type="entry name" value="PLC-like_Pdiesterase_TIM-brl"/>
</dbReference>
<evidence type="ECO:0000256" key="7">
    <source>
        <dbReference type="SAM" id="SignalP"/>
    </source>
</evidence>
<sequence>MRRTLSALGLAGAVLAAVVAVPIMDASASPAAGPAAGPVAGAERAGNRPLVVAHRGASGYRPEHTLAAYRLAIRQGADFIEPDLVSTSDGVLVARHENEISGTTDVATRAEFAARRTTKTIDGTRVTGWFTEDFTLAELKTLRAKERLPQVRVTGTAFDGRFEVPTLQEVIDLARAEGRARGRTIGVYPETKHPTYFASIGLPLEEPLVKVLRANQLTRKNSPVIVQSFETANLRKLDRMIDVRLAQLLDATGRPYDFTVAGDARTYQDLAKPAGLAWIARYADGVGANKNLIVPRDAAGNLLAPTTLVRDAHRERLVVHAWTFRAENQFLPANLRIGTDPNARGDIQAEYELFFGLGLDGVFADHPDTAVAARAGLAQR</sequence>
<keyword evidence="3 7" id="KW-0732">Signal</keyword>
<gene>
    <name evidence="9" type="ORF">GA0070609_6578</name>
</gene>
<dbReference type="EMBL" id="LT607750">
    <property type="protein sequence ID" value="SCG80675.1"/>
    <property type="molecule type" value="Genomic_DNA"/>
</dbReference>
<dbReference type="GO" id="GO:0042597">
    <property type="term" value="C:periplasmic space"/>
    <property type="evidence" value="ECO:0007669"/>
    <property type="project" value="TreeGrafter"/>
</dbReference>